<protein>
    <submittedName>
        <fullName evidence="7">Sphingosine kinase</fullName>
    </submittedName>
</protein>
<dbReference type="Pfam" id="PF00781">
    <property type="entry name" value="DAGK_cat"/>
    <property type="match status" value="1"/>
</dbReference>
<dbReference type="GO" id="GO:0016301">
    <property type="term" value="F:kinase activity"/>
    <property type="evidence" value="ECO:0007669"/>
    <property type="project" value="UniProtKB-KW"/>
</dbReference>
<keyword evidence="8" id="KW-1185">Reference proteome</keyword>
<keyword evidence="3 7" id="KW-0418">Kinase</keyword>
<dbReference type="SMART" id="SM00046">
    <property type="entry name" value="DAGKc"/>
    <property type="match status" value="1"/>
</dbReference>
<gene>
    <name evidence="7" type="ORF">CEJ45_06470</name>
</gene>
<keyword evidence="1" id="KW-0808">Transferase</keyword>
<evidence type="ECO:0000256" key="2">
    <source>
        <dbReference type="ARBA" id="ARBA00022741"/>
    </source>
</evidence>
<dbReference type="InterPro" id="IPR001206">
    <property type="entry name" value="Diacylglycerol_kinase_cat_dom"/>
</dbReference>
<evidence type="ECO:0000313" key="8">
    <source>
        <dbReference type="Proteomes" id="UP000214747"/>
    </source>
</evidence>
<dbReference type="Gene3D" id="3.40.50.10330">
    <property type="entry name" value="Probable inorganic polyphosphate/atp-NAD kinase, domain 1"/>
    <property type="match status" value="1"/>
</dbReference>
<keyword evidence="2" id="KW-0547">Nucleotide-binding</keyword>
<keyword evidence="4" id="KW-0067">ATP-binding</keyword>
<dbReference type="PROSITE" id="PS50146">
    <property type="entry name" value="DAGK"/>
    <property type="match status" value="1"/>
</dbReference>
<dbReference type="AlphaFoldDB" id="A0A225SW73"/>
<dbReference type="EMBL" id="NJGV01000005">
    <property type="protein sequence ID" value="OWY35460.1"/>
    <property type="molecule type" value="Genomic_DNA"/>
</dbReference>
<dbReference type="Gene3D" id="2.60.200.40">
    <property type="match status" value="1"/>
</dbReference>
<sequence length="342" mass="37181">MTEQDTTQELPASHGHPDAARRPDVVAAINARAGGGHADELAAHITGEFARHGLHAVVHLARSGEDMLQTARNAVRDKIAVVAVGGGDGSVNAVASTLLADPHCQSALGVLPLGTLNHFAKDLNIPLTLDQAIANIATGRKLKVDSGEVNGAPFINNSSLGLYPDIVREREKQQARLGRGKWLAFTWAAMGALRRYPFLRVRLSIDGKEHWRRTPFVFIGNNEYLMSGLDIGKRSTLTDGQLSLYVCHRTGRWGLLRLALHALFGRLREAHDFDVLTCSEIHIETHKKRMRVATDGEVNLMQTPLHYRIRPASLTVIVPQAAAPQTAGSSEPGLLDKLLGEN</sequence>
<comment type="caution">
    <text evidence="7">The sequence shown here is derived from an EMBL/GenBank/DDBJ whole genome shotgun (WGS) entry which is preliminary data.</text>
</comment>
<feature type="compositionally biased region" description="Polar residues" evidence="5">
    <location>
        <begin position="1"/>
        <end position="10"/>
    </location>
</feature>
<proteinExistence type="predicted"/>
<dbReference type="InterPro" id="IPR050187">
    <property type="entry name" value="Lipid_Phosphate_FormReg"/>
</dbReference>
<reference evidence="7 8" key="1">
    <citation type="journal article" date="2010" name="Int. J. Syst. Evol. Microbiol.">
        <title>Reclassification of Herbaspirillum putei as a later heterotypic synonym of Herbaspirillum huttiense, with the description of H. huttiense subsp. huttiense subsp. nov. and H. huttiense subsp. putei subsp. nov., comb. nov., and description of Herbaspirillum aquaticum sp. nov.</title>
        <authorList>
            <person name="Dobritsa A.P."/>
            <person name="Reddy M.C."/>
            <person name="Samadpour M."/>
        </authorList>
    </citation>
    <scope>NUCLEOTIDE SEQUENCE [LARGE SCALE GENOMIC DNA]</scope>
    <source>
        <strain evidence="7 8">IEH 4430</strain>
    </source>
</reference>
<dbReference type="InterPro" id="IPR045540">
    <property type="entry name" value="YegS/DAGK_C"/>
</dbReference>
<evidence type="ECO:0000256" key="3">
    <source>
        <dbReference type="ARBA" id="ARBA00022777"/>
    </source>
</evidence>
<organism evidence="7 8">
    <name type="scientific">Herbaspirillum aquaticum</name>
    <dbReference type="NCBI Taxonomy" id="568783"/>
    <lineage>
        <taxon>Bacteria</taxon>
        <taxon>Pseudomonadati</taxon>
        <taxon>Pseudomonadota</taxon>
        <taxon>Betaproteobacteria</taxon>
        <taxon>Burkholderiales</taxon>
        <taxon>Oxalobacteraceae</taxon>
        <taxon>Herbaspirillum</taxon>
    </lineage>
</organism>
<evidence type="ECO:0000259" key="6">
    <source>
        <dbReference type="PROSITE" id="PS50146"/>
    </source>
</evidence>
<dbReference type="PANTHER" id="PTHR12358">
    <property type="entry name" value="SPHINGOSINE KINASE"/>
    <property type="match status" value="1"/>
</dbReference>
<dbReference type="InterPro" id="IPR016064">
    <property type="entry name" value="NAD/diacylglycerol_kinase_sf"/>
</dbReference>
<dbReference type="Pfam" id="PF19279">
    <property type="entry name" value="YegS_C"/>
    <property type="match status" value="1"/>
</dbReference>
<feature type="region of interest" description="Disordered" evidence="5">
    <location>
        <begin position="1"/>
        <end position="22"/>
    </location>
</feature>
<evidence type="ECO:0000256" key="4">
    <source>
        <dbReference type="ARBA" id="ARBA00022840"/>
    </source>
</evidence>
<dbReference type="Proteomes" id="UP000214747">
    <property type="component" value="Unassembled WGS sequence"/>
</dbReference>
<evidence type="ECO:0000256" key="5">
    <source>
        <dbReference type="SAM" id="MobiDB-lite"/>
    </source>
</evidence>
<dbReference type="GO" id="GO:0005524">
    <property type="term" value="F:ATP binding"/>
    <property type="evidence" value="ECO:0007669"/>
    <property type="project" value="UniProtKB-KW"/>
</dbReference>
<feature type="domain" description="DAGKc" evidence="6">
    <location>
        <begin position="20"/>
        <end position="153"/>
    </location>
</feature>
<name>A0A225SW73_9BURK</name>
<evidence type="ECO:0000313" key="7">
    <source>
        <dbReference type="EMBL" id="OWY35460.1"/>
    </source>
</evidence>
<accession>A0A225SW73</accession>
<evidence type="ECO:0000256" key="1">
    <source>
        <dbReference type="ARBA" id="ARBA00022679"/>
    </source>
</evidence>
<dbReference type="PANTHER" id="PTHR12358:SF54">
    <property type="entry name" value="SPHINGOSINE KINASE RELATED PROTEIN"/>
    <property type="match status" value="1"/>
</dbReference>
<dbReference type="InterPro" id="IPR017438">
    <property type="entry name" value="ATP-NAD_kinase_N"/>
</dbReference>
<dbReference type="RefSeq" id="WP_088754351.1">
    <property type="nucleotide sequence ID" value="NZ_NJGV01000005.1"/>
</dbReference>
<dbReference type="SUPFAM" id="SSF111331">
    <property type="entry name" value="NAD kinase/diacylglycerol kinase-like"/>
    <property type="match status" value="1"/>
</dbReference>